<accession>A0AAD7NXG5</accession>
<keyword evidence="7" id="KW-1185">Reference proteome</keyword>
<dbReference type="PANTHER" id="PTHR42723:SF1">
    <property type="entry name" value="CHLOROPHYLL SYNTHASE, CHLOROPLASTIC"/>
    <property type="match status" value="1"/>
</dbReference>
<feature type="transmembrane region" description="Helical" evidence="5">
    <location>
        <begin position="233"/>
        <end position="250"/>
    </location>
</feature>
<organism evidence="6 7">
    <name type="scientific">Mycena metata</name>
    <dbReference type="NCBI Taxonomy" id="1033252"/>
    <lineage>
        <taxon>Eukaryota</taxon>
        <taxon>Fungi</taxon>
        <taxon>Dikarya</taxon>
        <taxon>Basidiomycota</taxon>
        <taxon>Agaricomycotina</taxon>
        <taxon>Agaricomycetes</taxon>
        <taxon>Agaricomycetidae</taxon>
        <taxon>Agaricales</taxon>
        <taxon>Marasmiineae</taxon>
        <taxon>Mycenaceae</taxon>
        <taxon>Mycena</taxon>
    </lineage>
</organism>
<dbReference type="GO" id="GO:0016020">
    <property type="term" value="C:membrane"/>
    <property type="evidence" value="ECO:0007669"/>
    <property type="project" value="UniProtKB-SubCell"/>
</dbReference>
<evidence type="ECO:0000313" key="7">
    <source>
        <dbReference type="Proteomes" id="UP001215598"/>
    </source>
</evidence>
<dbReference type="GO" id="GO:0016765">
    <property type="term" value="F:transferase activity, transferring alkyl or aryl (other than methyl) groups"/>
    <property type="evidence" value="ECO:0007669"/>
    <property type="project" value="InterPro"/>
</dbReference>
<protein>
    <submittedName>
        <fullName evidence="6">UbiA prenyltransferase family-domain-containing protein</fullName>
    </submittedName>
</protein>
<feature type="transmembrane region" description="Helical" evidence="5">
    <location>
        <begin position="167"/>
        <end position="188"/>
    </location>
</feature>
<feature type="transmembrane region" description="Helical" evidence="5">
    <location>
        <begin position="195"/>
        <end position="213"/>
    </location>
</feature>
<keyword evidence="3 5" id="KW-1133">Transmembrane helix</keyword>
<reference evidence="6" key="1">
    <citation type="submission" date="2023-03" db="EMBL/GenBank/DDBJ databases">
        <title>Massive genome expansion in bonnet fungi (Mycena s.s.) driven by repeated elements and novel gene families across ecological guilds.</title>
        <authorList>
            <consortium name="Lawrence Berkeley National Laboratory"/>
            <person name="Harder C.B."/>
            <person name="Miyauchi S."/>
            <person name="Viragh M."/>
            <person name="Kuo A."/>
            <person name="Thoen E."/>
            <person name="Andreopoulos B."/>
            <person name="Lu D."/>
            <person name="Skrede I."/>
            <person name="Drula E."/>
            <person name="Henrissat B."/>
            <person name="Morin E."/>
            <person name="Kohler A."/>
            <person name="Barry K."/>
            <person name="LaButti K."/>
            <person name="Morin E."/>
            <person name="Salamov A."/>
            <person name="Lipzen A."/>
            <person name="Mereny Z."/>
            <person name="Hegedus B."/>
            <person name="Baldrian P."/>
            <person name="Stursova M."/>
            <person name="Weitz H."/>
            <person name="Taylor A."/>
            <person name="Grigoriev I.V."/>
            <person name="Nagy L.G."/>
            <person name="Martin F."/>
            <person name="Kauserud H."/>
        </authorList>
    </citation>
    <scope>NUCLEOTIDE SEQUENCE</scope>
    <source>
        <strain evidence="6">CBHHK182m</strain>
    </source>
</reference>
<keyword evidence="2 5" id="KW-0812">Transmembrane</keyword>
<evidence type="ECO:0000256" key="4">
    <source>
        <dbReference type="ARBA" id="ARBA00023136"/>
    </source>
</evidence>
<dbReference type="Proteomes" id="UP001215598">
    <property type="component" value="Unassembled WGS sequence"/>
</dbReference>
<dbReference type="InterPro" id="IPR000537">
    <property type="entry name" value="UbiA_prenyltransferase"/>
</dbReference>
<evidence type="ECO:0000256" key="1">
    <source>
        <dbReference type="ARBA" id="ARBA00004141"/>
    </source>
</evidence>
<evidence type="ECO:0000256" key="5">
    <source>
        <dbReference type="SAM" id="Phobius"/>
    </source>
</evidence>
<evidence type="ECO:0000256" key="2">
    <source>
        <dbReference type="ARBA" id="ARBA00022692"/>
    </source>
</evidence>
<dbReference type="InterPro" id="IPR050475">
    <property type="entry name" value="Prenyltransferase_related"/>
</dbReference>
<keyword evidence="4 5" id="KW-0472">Membrane</keyword>
<dbReference type="EMBL" id="JARKIB010000006">
    <property type="protein sequence ID" value="KAJ7779237.1"/>
    <property type="molecule type" value="Genomic_DNA"/>
</dbReference>
<dbReference type="InterPro" id="IPR044878">
    <property type="entry name" value="UbiA_sf"/>
</dbReference>
<feature type="transmembrane region" description="Helical" evidence="5">
    <location>
        <begin position="131"/>
        <end position="155"/>
    </location>
</feature>
<gene>
    <name evidence="6" type="ORF">B0H16DRAFT_1502008</name>
</gene>
<comment type="caution">
    <text evidence="6">The sequence shown here is derived from an EMBL/GenBank/DDBJ whole genome shotgun (WGS) entry which is preliminary data.</text>
</comment>
<dbReference type="CDD" id="cd13965">
    <property type="entry name" value="PT_UbiA_3"/>
    <property type="match status" value="1"/>
</dbReference>
<evidence type="ECO:0000313" key="6">
    <source>
        <dbReference type="EMBL" id="KAJ7779237.1"/>
    </source>
</evidence>
<dbReference type="PANTHER" id="PTHR42723">
    <property type="entry name" value="CHLOROPHYLL SYNTHASE"/>
    <property type="match status" value="1"/>
</dbReference>
<name>A0AAD7NXG5_9AGAR</name>
<feature type="transmembrane region" description="Helical" evidence="5">
    <location>
        <begin position="287"/>
        <end position="304"/>
    </location>
</feature>
<comment type="subcellular location">
    <subcellularLocation>
        <location evidence="1">Membrane</location>
        <topology evidence="1">Multi-pass membrane protein</topology>
    </subcellularLocation>
</comment>
<sequence>MNLKTRLSVFVPKNFRPGRAITLLSNAIEREIRICWAFTWRDLSASVIPGAMYTTAALRSLESTPTASLVIQTLTRSLIYFLLYIYAFDIANQINGIAEDEVNKPDRPLPSGLVSLRGAYIRWYATTAAHLVVGAAWGVLPWTVIWVLSTIYASFYGGDKHWVTKNILFMSVGSVCLLQAAWALVAPLTAREWRWALLLSSILGIVASVQDLRDLEGDSIAGRRTLPVVLGSNFRWIMATIICTAPLVCWMLDLLVCYSGIGLALSMFYLAYRVFSGCTKEYDHKTYMMLTYIYCGCISVRMVSR</sequence>
<proteinExistence type="predicted"/>
<dbReference type="Gene3D" id="1.10.357.140">
    <property type="entry name" value="UbiA prenyltransferase"/>
    <property type="match status" value="1"/>
</dbReference>
<evidence type="ECO:0000256" key="3">
    <source>
        <dbReference type="ARBA" id="ARBA00022989"/>
    </source>
</evidence>
<dbReference type="Pfam" id="PF01040">
    <property type="entry name" value="UbiA"/>
    <property type="match status" value="1"/>
</dbReference>
<feature type="transmembrane region" description="Helical" evidence="5">
    <location>
        <begin position="255"/>
        <end position="275"/>
    </location>
</feature>
<dbReference type="AlphaFoldDB" id="A0AAD7NXG5"/>